<keyword evidence="3" id="KW-1185">Reference proteome</keyword>
<name>A0A3N0DRY0_9ACTN</name>
<dbReference type="RefSeq" id="WP_123203612.1">
    <property type="nucleotide sequence ID" value="NZ_RJMB01000042.1"/>
</dbReference>
<evidence type="ECO:0000313" key="3">
    <source>
        <dbReference type="Proteomes" id="UP000269198"/>
    </source>
</evidence>
<evidence type="ECO:0000313" key="2">
    <source>
        <dbReference type="EMBL" id="RNL78113.1"/>
    </source>
</evidence>
<dbReference type="EMBL" id="RJMB01000042">
    <property type="protein sequence ID" value="RNL78113.1"/>
    <property type="molecule type" value="Genomic_DNA"/>
</dbReference>
<feature type="region of interest" description="Disordered" evidence="1">
    <location>
        <begin position="167"/>
        <end position="228"/>
    </location>
</feature>
<comment type="caution">
    <text evidence="2">The sequence shown here is derived from an EMBL/GenBank/DDBJ whole genome shotgun (WGS) entry which is preliminary data.</text>
</comment>
<dbReference type="Proteomes" id="UP000269198">
    <property type="component" value="Unassembled WGS sequence"/>
</dbReference>
<dbReference type="OrthoDB" id="3260166at2"/>
<organism evidence="2 3">
    <name type="scientific">Halostreptopolyspora alba</name>
    <dbReference type="NCBI Taxonomy" id="2487137"/>
    <lineage>
        <taxon>Bacteria</taxon>
        <taxon>Bacillati</taxon>
        <taxon>Actinomycetota</taxon>
        <taxon>Actinomycetes</taxon>
        <taxon>Streptosporangiales</taxon>
        <taxon>Nocardiopsidaceae</taxon>
        <taxon>Halostreptopolyspora</taxon>
    </lineage>
</organism>
<sequence length="228" mass="25610">MVEFRISCDDSGIDLRRTATALIEAHGWPRDRVSVWRNPEGDVVVTVDEELLRTPQPDPMNRPMHTRSDVHRACELVRNRDASLRGVDFAELRDTAARFFAAGWSVADLLHALSHRPDGQPWPRGEGYQGVEWLEHRLRNWKTPNGDIRPSVSQESAQLRIVGRAGLPDDIGVPEDSAPPPERGVASPETARAAADDARRLLRAQTRTTSDGLEHRDRTASHIGHRHR</sequence>
<proteinExistence type="predicted"/>
<gene>
    <name evidence="2" type="ORF">EFW17_23405</name>
</gene>
<protein>
    <submittedName>
        <fullName evidence="2">Uncharacterized protein</fullName>
    </submittedName>
</protein>
<evidence type="ECO:0000256" key="1">
    <source>
        <dbReference type="SAM" id="MobiDB-lite"/>
    </source>
</evidence>
<dbReference type="AlphaFoldDB" id="A0A3N0DRY0"/>
<reference evidence="2 3" key="1">
    <citation type="submission" date="2018-11" db="EMBL/GenBank/DDBJ databases">
        <title>The genome draft of YIM 96095.</title>
        <authorList>
            <person name="Tang S.-K."/>
            <person name="Chunyu W.-X."/>
            <person name="Feng Y.-Z."/>
        </authorList>
    </citation>
    <scope>NUCLEOTIDE SEQUENCE [LARGE SCALE GENOMIC DNA]</scope>
    <source>
        <strain evidence="2 3">YIM 96095</strain>
    </source>
</reference>
<accession>A0A3N0DRY0</accession>